<protein>
    <submittedName>
        <fullName evidence="1">Bodo-specific multi-copy gene family, putative</fullName>
    </submittedName>
</protein>
<sequence>MAQRLKAMGFDVPILPSELHPFVDANIVARFGALAIAERWEIFTKAFSNAVFARYLLACWESGTCCLWASLAKVFEGAVQQRQIPLLERYEVNISEGVRKKVKRQAHIENAVTYELKGSVPKVHIWCRDKQQQSVEFAVPLHFHNCPPHTTSRKQVPRLIVVGEPADVVYVIPDDVIINADAMSSTCCFRPCVNAS</sequence>
<dbReference type="Proteomes" id="UP000051952">
    <property type="component" value="Unassembled WGS sequence"/>
</dbReference>
<dbReference type="VEuPathDB" id="TriTrypDB:BSAL_50295"/>
<reference evidence="2" key="1">
    <citation type="submission" date="2015-09" db="EMBL/GenBank/DDBJ databases">
        <authorList>
            <consortium name="Pathogen Informatics"/>
        </authorList>
    </citation>
    <scope>NUCLEOTIDE SEQUENCE [LARGE SCALE GENOMIC DNA]</scope>
    <source>
        <strain evidence="2">Lake Konstanz</strain>
    </source>
</reference>
<evidence type="ECO:0000313" key="2">
    <source>
        <dbReference type="Proteomes" id="UP000051952"/>
    </source>
</evidence>
<name>A0A0S4IHC8_BODSA</name>
<evidence type="ECO:0000313" key="1">
    <source>
        <dbReference type="EMBL" id="CUE63759.1"/>
    </source>
</evidence>
<organism evidence="1 2">
    <name type="scientific">Bodo saltans</name>
    <name type="common">Flagellated protozoan</name>
    <dbReference type="NCBI Taxonomy" id="75058"/>
    <lineage>
        <taxon>Eukaryota</taxon>
        <taxon>Discoba</taxon>
        <taxon>Euglenozoa</taxon>
        <taxon>Kinetoplastea</taxon>
        <taxon>Metakinetoplastina</taxon>
        <taxon>Eubodonida</taxon>
        <taxon>Bodonidae</taxon>
        <taxon>Bodo</taxon>
    </lineage>
</organism>
<dbReference type="AlphaFoldDB" id="A0A0S4IHC8"/>
<dbReference type="EMBL" id="CYKH01000039">
    <property type="protein sequence ID" value="CUE63759.1"/>
    <property type="molecule type" value="Genomic_DNA"/>
</dbReference>
<gene>
    <name evidence="1" type="ORF">BSAL_50295</name>
</gene>
<keyword evidence="2" id="KW-1185">Reference proteome</keyword>
<proteinExistence type="predicted"/>
<accession>A0A0S4IHC8</accession>